<dbReference type="AlphaFoldDB" id="A0A392RQ64"/>
<keyword evidence="2" id="KW-1185">Reference proteome</keyword>
<organism evidence="1 2">
    <name type="scientific">Trifolium medium</name>
    <dbReference type="NCBI Taxonomy" id="97028"/>
    <lineage>
        <taxon>Eukaryota</taxon>
        <taxon>Viridiplantae</taxon>
        <taxon>Streptophyta</taxon>
        <taxon>Embryophyta</taxon>
        <taxon>Tracheophyta</taxon>
        <taxon>Spermatophyta</taxon>
        <taxon>Magnoliopsida</taxon>
        <taxon>eudicotyledons</taxon>
        <taxon>Gunneridae</taxon>
        <taxon>Pentapetalae</taxon>
        <taxon>rosids</taxon>
        <taxon>fabids</taxon>
        <taxon>Fabales</taxon>
        <taxon>Fabaceae</taxon>
        <taxon>Papilionoideae</taxon>
        <taxon>50 kb inversion clade</taxon>
        <taxon>NPAAA clade</taxon>
        <taxon>Hologalegina</taxon>
        <taxon>IRL clade</taxon>
        <taxon>Trifolieae</taxon>
        <taxon>Trifolium</taxon>
    </lineage>
</organism>
<evidence type="ECO:0000313" key="2">
    <source>
        <dbReference type="Proteomes" id="UP000265520"/>
    </source>
</evidence>
<protein>
    <submittedName>
        <fullName evidence="1">Uncharacterized protein</fullName>
    </submittedName>
</protein>
<feature type="non-terminal residue" evidence="1">
    <location>
        <position position="48"/>
    </location>
</feature>
<name>A0A392RQ64_9FABA</name>
<proteinExistence type="predicted"/>
<dbReference type="Proteomes" id="UP000265520">
    <property type="component" value="Unassembled WGS sequence"/>
</dbReference>
<dbReference type="EMBL" id="LXQA010259370">
    <property type="protein sequence ID" value="MCI38753.1"/>
    <property type="molecule type" value="Genomic_DNA"/>
</dbReference>
<accession>A0A392RQ64</accession>
<sequence length="48" mass="5111">MALMAIKGLDPALGAIYTPLVQWSQVHNLPLLQRGRNGATPDAATLLI</sequence>
<comment type="caution">
    <text evidence="1">The sequence shown here is derived from an EMBL/GenBank/DDBJ whole genome shotgun (WGS) entry which is preliminary data.</text>
</comment>
<reference evidence="1 2" key="1">
    <citation type="journal article" date="2018" name="Front. Plant Sci.">
        <title>Red Clover (Trifolium pratense) and Zigzag Clover (T. medium) - A Picture of Genomic Similarities and Differences.</title>
        <authorList>
            <person name="Dluhosova J."/>
            <person name="Istvanek J."/>
            <person name="Nedelnik J."/>
            <person name="Repkova J."/>
        </authorList>
    </citation>
    <scope>NUCLEOTIDE SEQUENCE [LARGE SCALE GENOMIC DNA]</scope>
    <source>
        <strain evidence="2">cv. 10/8</strain>
        <tissue evidence="1">Leaf</tissue>
    </source>
</reference>
<evidence type="ECO:0000313" key="1">
    <source>
        <dbReference type="EMBL" id="MCI38753.1"/>
    </source>
</evidence>